<dbReference type="RefSeq" id="WP_154377214.1">
    <property type="nucleotide sequence ID" value="NZ_WKJK01000006.1"/>
</dbReference>
<comment type="caution">
    <text evidence="3">The sequence shown here is derived from an EMBL/GenBank/DDBJ whole genome shotgun (WGS) entry which is preliminary data.</text>
</comment>
<keyword evidence="2" id="KW-0732">Signal</keyword>
<evidence type="ECO:0000256" key="2">
    <source>
        <dbReference type="SAM" id="SignalP"/>
    </source>
</evidence>
<feature type="compositionally biased region" description="Gly residues" evidence="1">
    <location>
        <begin position="171"/>
        <end position="191"/>
    </location>
</feature>
<evidence type="ECO:0000313" key="4">
    <source>
        <dbReference type="Proteomes" id="UP000433309"/>
    </source>
</evidence>
<keyword evidence="4" id="KW-1185">Reference proteome</keyword>
<name>A0A6I2L1Q0_9BURK</name>
<gene>
    <name evidence="3" type="ORF">GJ699_14165</name>
</gene>
<feature type="region of interest" description="Disordered" evidence="1">
    <location>
        <begin position="147"/>
        <end position="204"/>
    </location>
</feature>
<evidence type="ECO:0000256" key="1">
    <source>
        <dbReference type="SAM" id="MobiDB-lite"/>
    </source>
</evidence>
<protein>
    <recommendedName>
        <fullName evidence="5">Periplasmic heavy metal sensor</fullName>
    </recommendedName>
</protein>
<dbReference type="EMBL" id="WKJK01000006">
    <property type="protein sequence ID" value="MRW91137.1"/>
    <property type="molecule type" value="Genomic_DNA"/>
</dbReference>
<proteinExistence type="predicted"/>
<feature type="chain" id="PRO_5026325347" description="Periplasmic heavy metal sensor" evidence="2">
    <location>
        <begin position="31"/>
        <end position="204"/>
    </location>
</feature>
<organism evidence="3 4">
    <name type="scientific">Duganella guangzhouensis</name>
    <dbReference type="NCBI Taxonomy" id="2666084"/>
    <lineage>
        <taxon>Bacteria</taxon>
        <taxon>Pseudomonadati</taxon>
        <taxon>Pseudomonadota</taxon>
        <taxon>Betaproteobacteria</taxon>
        <taxon>Burkholderiales</taxon>
        <taxon>Oxalobacteraceae</taxon>
        <taxon>Telluria group</taxon>
        <taxon>Duganella</taxon>
    </lineage>
</organism>
<dbReference type="Proteomes" id="UP000433309">
    <property type="component" value="Unassembled WGS sequence"/>
</dbReference>
<feature type="compositionally biased region" description="Basic and acidic residues" evidence="1">
    <location>
        <begin position="156"/>
        <end position="168"/>
    </location>
</feature>
<evidence type="ECO:0000313" key="3">
    <source>
        <dbReference type="EMBL" id="MRW91137.1"/>
    </source>
</evidence>
<reference evidence="3 4" key="1">
    <citation type="submission" date="2019-11" db="EMBL/GenBank/DDBJ databases">
        <title>Novel species isolated from a subtropical stream in China.</title>
        <authorList>
            <person name="Lu H."/>
        </authorList>
    </citation>
    <scope>NUCLEOTIDE SEQUENCE [LARGE SCALE GENOMIC DNA]</scope>
    <source>
        <strain evidence="3 4">FT80W</strain>
    </source>
</reference>
<feature type="signal peptide" evidence="2">
    <location>
        <begin position="1"/>
        <end position="30"/>
    </location>
</feature>
<evidence type="ECO:0008006" key="5">
    <source>
        <dbReference type="Google" id="ProtNLM"/>
    </source>
</evidence>
<sequence>MRFLSRPFPFALRRVSAALALSALLSPAFAVPVMDMQAEDYMPMAMELKKSLSLNANQQTLWSQVESKTRRLLAERKARRERLQDATLKAAQTPGIELREMSKAVEDEAAVEANEGKLLREWWLTMNDALTEPQRQSVATMISEQLQRVAESGAARPERKEDSGEHKGGKGGRGGPGGGNGGMGVGVGAGGVNVNMPGAGGGEF</sequence>
<dbReference type="AlphaFoldDB" id="A0A6I2L1Q0"/>
<accession>A0A6I2L1Q0</accession>